<dbReference type="Proteomes" id="UP001419268">
    <property type="component" value="Unassembled WGS sequence"/>
</dbReference>
<sequence>MFRLIHTKQCNRLGHERLRKLGFVHYNMRLRVKNVRSNVELTKPSDPNDLTNIFLEEGDENPLYEWVKEAGQPLMDEPEGRPNTSIASEMGVNVDTLLEDEDAANARGLLITSISESNDDFATQANQPRYETKPGDDDGSGGDDDNVGGSKDNSDGGNDNHSNSDGGGGAAYHQGRDYSPSQRQMSPFSVENRFVNITQDSNHGSRNSDWNPRTAKKYSRKKRGYAYTSKSLTSKSLVVDSMTSRIGDMSFGSSDSHRNAFLASTYHAESVPDYSYNYVQPTGWEMSMEQGSGEIGNMIFGRSELSDFHTNSFSATRYHGASGSAPHYSYNNV</sequence>
<dbReference type="AlphaFoldDB" id="A0AAP0JUB2"/>
<evidence type="ECO:0000256" key="1">
    <source>
        <dbReference type="SAM" id="MobiDB-lite"/>
    </source>
</evidence>
<gene>
    <name evidence="2" type="ORF">Scep_009827</name>
</gene>
<evidence type="ECO:0000313" key="3">
    <source>
        <dbReference type="Proteomes" id="UP001419268"/>
    </source>
</evidence>
<organism evidence="2 3">
    <name type="scientific">Stephania cephalantha</name>
    <dbReference type="NCBI Taxonomy" id="152367"/>
    <lineage>
        <taxon>Eukaryota</taxon>
        <taxon>Viridiplantae</taxon>
        <taxon>Streptophyta</taxon>
        <taxon>Embryophyta</taxon>
        <taxon>Tracheophyta</taxon>
        <taxon>Spermatophyta</taxon>
        <taxon>Magnoliopsida</taxon>
        <taxon>Ranunculales</taxon>
        <taxon>Menispermaceae</taxon>
        <taxon>Menispermoideae</taxon>
        <taxon>Cissampelideae</taxon>
        <taxon>Stephania</taxon>
    </lineage>
</organism>
<proteinExistence type="predicted"/>
<feature type="region of interest" description="Disordered" evidence="1">
    <location>
        <begin position="197"/>
        <end position="223"/>
    </location>
</feature>
<feature type="compositionally biased region" description="Basic residues" evidence="1">
    <location>
        <begin position="214"/>
        <end position="223"/>
    </location>
</feature>
<dbReference type="EMBL" id="JBBNAG010000004">
    <property type="protein sequence ID" value="KAK9140146.1"/>
    <property type="molecule type" value="Genomic_DNA"/>
</dbReference>
<accession>A0AAP0JUB2</accession>
<evidence type="ECO:0000313" key="2">
    <source>
        <dbReference type="EMBL" id="KAK9140146.1"/>
    </source>
</evidence>
<feature type="region of interest" description="Disordered" evidence="1">
    <location>
        <begin position="118"/>
        <end position="184"/>
    </location>
</feature>
<keyword evidence="3" id="KW-1185">Reference proteome</keyword>
<feature type="compositionally biased region" description="Polar residues" evidence="1">
    <location>
        <begin position="197"/>
        <end position="211"/>
    </location>
</feature>
<protein>
    <submittedName>
        <fullName evidence="2">Uncharacterized protein</fullName>
    </submittedName>
</protein>
<reference evidence="2 3" key="1">
    <citation type="submission" date="2024-01" db="EMBL/GenBank/DDBJ databases">
        <title>Genome assemblies of Stephania.</title>
        <authorList>
            <person name="Yang L."/>
        </authorList>
    </citation>
    <scope>NUCLEOTIDE SEQUENCE [LARGE SCALE GENOMIC DNA]</scope>
    <source>
        <strain evidence="2">JXDWG</strain>
        <tissue evidence="2">Leaf</tissue>
    </source>
</reference>
<feature type="compositionally biased region" description="Polar residues" evidence="1">
    <location>
        <begin position="118"/>
        <end position="129"/>
    </location>
</feature>
<feature type="compositionally biased region" description="Low complexity" evidence="1">
    <location>
        <begin position="147"/>
        <end position="164"/>
    </location>
</feature>
<comment type="caution">
    <text evidence="2">The sequence shown here is derived from an EMBL/GenBank/DDBJ whole genome shotgun (WGS) entry which is preliminary data.</text>
</comment>
<feature type="compositionally biased region" description="Acidic residues" evidence="1">
    <location>
        <begin position="137"/>
        <end position="146"/>
    </location>
</feature>
<name>A0AAP0JUB2_9MAGN</name>